<sequence length="660" mass="73141">MKRKGICLLILLCICRGVMAQVPRWTLAKDGGISWVVKEGDIHTDQIEMSGKQISAIVTYGTGEKGNLVLKQQLVFPLLRTIPNNTHASLTAKFDGSETPLVTVNGVQMQEIPQDFYLKGYIRVHSRTNTPLTVTDILFPTIDKAAYIREREFVNSSTQTCKVKIDSLTTSIHTDPAKGVAGAYNITVAGSIHGEYHIPPGGSLKWAIIYTAGKARVPPYYYASSYEWARRNAFVDGLMQDLVLETPNDTINRGFAFAKIRAVESIYDTKAGLMHGPGGGAYYAAIWANDQAEYANPFFPFLGNLNGNESAANSFRLFAKYMNPDYRPIPSSVIAEGDGYWNGAGDRGDQAMIAYGASRFALASGDVNTARQVYPLVQWCLQYLERKKMANGIITSDADELEGRFPAGKANLSTNTLAYGAYESAAALATSLGQPDTAAIYRTRAQELAAAIEQYFGHVVQGYDTYRYYEGNTVLRSWICLPLTMGLLQRKAATIQALLSPHLWSKDGILTAAGDHTFWDRSTLYAFKGLFFAGATDTALTYLAYYTRQRLLGEHVPYAVEAWPEGNQRHLSAESALYCRIMTEGLFGIVPAGLRAFRMCPRLPAVWNHMGLRHVRAFGADMDIRVERRKKQYHITVTNKRQLILSTAWNGKDVVKVELP</sequence>
<evidence type="ECO:0000313" key="3">
    <source>
        <dbReference type="Proteomes" id="UP001207742"/>
    </source>
</evidence>
<keyword evidence="1" id="KW-0732">Signal</keyword>
<dbReference type="RefSeq" id="WP_264732633.1">
    <property type="nucleotide sequence ID" value="NZ_JAPDNR010000001.1"/>
</dbReference>
<evidence type="ECO:0000256" key="1">
    <source>
        <dbReference type="SAM" id="SignalP"/>
    </source>
</evidence>
<reference evidence="2 3" key="1">
    <citation type="submission" date="2022-10" db="EMBL/GenBank/DDBJ databases">
        <title>Chitinophaga nivalis PC15 sp. nov., isolated from Pyeongchang county, South Korea.</title>
        <authorList>
            <person name="Trinh H.N."/>
        </authorList>
    </citation>
    <scope>NUCLEOTIDE SEQUENCE [LARGE SCALE GENOMIC DNA]</scope>
    <source>
        <strain evidence="2 3">PC14</strain>
    </source>
</reference>
<dbReference type="InterPro" id="IPR008928">
    <property type="entry name" value="6-hairpin_glycosidase_sf"/>
</dbReference>
<dbReference type="SUPFAM" id="SSF48208">
    <property type="entry name" value="Six-hairpin glycosidases"/>
    <property type="match status" value="1"/>
</dbReference>
<feature type="chain" id="PRO_5045485218" description="Alpha-L-rhamnosidase six-hairpin glycosidase domain-containing protein" evidence="1">
    <location>
        <begin position="21"/>
        <end position="660"/>
    </location>
</feature>
<protein>
    <recommendedName>
        <fullName evidence="4">Alpha-L-rhamnosidase six-hairpin glycosidase domain-containing protein</fullName>
    </recommendedName>
</protein>
<evidence type="ECO:0008006" key="4">
    <source>
        <dbReference type="Google" id="ProtNLM"/>
    </source>
</evidence>
<dbReference type="Proteomes" id="UP001207742">
    <property type="component" value="Unassembled WGS sequence"/>
</dbReference>
<keyword evidence="3" id="KW-1185">Reference proteome</keyword>
<gene>
    <name evidence="2" type="ORF">OL497_18070</name>
</gene>
<dbReference type="EMBL" id="JAPDNS010000002">
    <property type="protein sequence ID" value="MCW3485818.1"/>
    <property type="molecule type" value="Genomic_DNA"/>
</dbReference>
<name>A0ABT3IPE5_9BACT</name>
<proteinExistence type="predicted"/>
<dbReference type="InterPro" id="IPR012341">
    <property type="entry name" value="6hp_glycosidase-like_sf"/>
</dbReference>
<accession>A0ABT3IPE5</accession>
<organism evidence="2 3">
    <name type="scientific">Chitinophaga nivalis</name>
    <dbReference type="NCBI Taxonomy" id="2991709"/>
    <lineage>
        <taxon>Bacteria</taxon>
        <taxon>Pseudomonadati</taxon>
        <taxon>Bacteroidota</taxon>
        <taxon>Chitinophagia</taxon>
        <taxon>Chitinophagales</taxon>
        <taxon>Chitinophagaceae</taxon>
        <taxon>Chitinophaga</taxon>
    </lineage>
</organism>
<comment type="caution">
    <text evidence="2">The sequence shown here is derived from an EMBL/GenBank/DDBJ whole genome shotgun (WGS) entry which is preliminary data.</text>
</comment>
<dbReference type="Gene3D" id="1.50.10.10">
    <property type="match status" value="1"/>
</dbReference>
<evidence type="ECO:0000313" key="2">
    <source>
        <dbReference type="EMBL" id="MCW3485818.1"/>
    </source>
</evidence>
<feature type="signal peptide" evidence="1">
    <location>
        <begin position="1"/>
        <end position="20"/>
    </location>
</feature>